<feature type="region of interest" description="Disordered" evidence="8">
    <location>
        <begin position="1"/>
        <end position="22"/>
    </location>
</feature>
<evidence type="ECO:0000256" key="2">
    <source>
        <dbReference type="ARBA" id="ARBA00022574"/>
    </source>
</evidence>
<dbReference type="SMART" id="SM00320">
    <property type="entry name" value="WD40"/>
    <property type="match status" value="6"/>
</dbReference>
<dbReference type="InterPro" id="IPR015943">
    <property type="entry name" value="WD40/YVTN_repeat-like_dom_sf"/>
</dbReference>
<dbReference type="Gene3D" id="2.130.10.10">
    <property type="entry name" value="YVTN repeat-like/Quinoprotein amine dehydrogenase"/>
    <property type="match status" value="1"/>
</dbReference>
<dbReference type="InterPro" id="IPR056150">
    <property type="entry name" value="WD40_CDC20-Fz"/>
</dbReference>
<feature type="non-terminal residue" evidence="10">
    <location>
        <position position="318"/>
    </location>
</feature>
<dbReference type="Pfam" id="PF24807">
    <property type="entry name" value="WD40_CDC20-Fz"/>
    <property type="match status" value="1"/>
</dbReference>
<evidence type="ECO:0000256" key="8">
    <source>
        <dbReference type="SAM" id="MobiDB-lite"/>
    </source>
</evidence>
<keyword evidence="4" id="KW-0677">Repeat</keyword>
<evidence type="ECO:0000313" key="11">
    <source>
        <dbReference type="Proteomes" id="UP001057375"/>
    </source>
</evidence>
<name>A0ABQ5JWN6_9EUKA</name>
<dbReference type="CDD" id="cd00200">
    <property type="entry name" value="WD40"/>
    <property type="match status" value="1"/>
</dbReference>
<dbReference type="EMBL" id="BQXS01011681">
    <property type="protein sequence ID" value="GKT15552.1"/>
    <property type="molecule type" value="Genomic_DNA"/>
</dbReference>
<evidence type="ECO:0000256" key="5">
    <source>
        <dbReference type="ARBA" id="ARBA00022776"/>
    </source>
</evidence>
<evidence type="ECO:0000313" key="10">
    <source>
        <dbReference type="EMBL" id="GKT15552.1"/>
    </source>
</evidence>
<keyword evidence="11" id="KW-1185">Reference proteome</keyword>
<dbReference type="PANTHER" id="PTHR19918">
    <property type="entry name" value="CELL DIVISION CYCLE 20 CDC20 FIZZY -RELATED"/>
    <property type="match status" value="1"/>
</dbReference>
<feature type="domain" description="CDC20/Fizzy WD40" evidence="9">
    <location>
        <begin position="58"/>
        <end position="317"/>
    </location>
</feature>
<proteinExistence type="inferred from homology"/>
<feature type="repeat" description="WD" evidence="7">
    <location>
        <begin position="145"/>
        <end position="184"/>
    </location>
</feature>
<sequence>MEKLTRKEPKVLSLTSKAPSAPKGWQSAAKILYSQNTTAQAKAVKHSRSLNTSAVRILDAPLLSDDFYCNLLDWSSQGIVSVGLENRIFLWNAATGNVECLVEQPASDPIVSCRFTQDGNHLAIGTEMGLIQIWNIPKGKQVRSLTGHAGRVTSLDWSSWSLASGSRDQTIQLHDVRVSRHRYATLTEHTQEICGLAWSPSGKHFASGSNDNSVKIWRREGGKSIHTLKEHSAAVKALAWAPFQHDLLATGGGTTDRSICIWNTTSGRCIERVDTESQVSALIWSPYGRELLSAHGFQHNQLTLWSYPRLTRIGDFTG</sequence>
<gene>
    <name evidence="10" type="ORF">ADUPG1_010737</name>
</gene>
<protein>
    <submittedName>
        <fullName evidence="10">Cell division cycle protein 20 homolog</fullName>
    </submittedName>
</protein>
<dbReference type="GO" id="GO:0051301">
    <property type="term" value="P:cell division"/>
    <property type="evidence" value="ECO:0007669"/>
    <property type="project" value="UniProtKB-KW"/>
</dbReference>
<keyword evidence="2 7" id="KW-0853">WD repeat</keyword>
<dbReference type="PROSITE" id="PS50294">
    <property type="entry name" value="WD_REPEATS_REGION"/>
    <property type="match status" value="1"/>
</dbReference>
<evidence type="ECO:0000256" key="1">
    <source>
        <dbReference type="ARBA" id="ARBA00006445"/>
    </source>
</evidence>
<feature type="compositionally biased region" description="Basic and acidic residues" evidence="8">
    <location>
        <begin position="1"/>
        <end position="10"/>
    </location>
</feature>
<evidence type="ECO:0000259" key="9">
    <source>
        <dbReference type="Pfam" id="PF24807"/>
    </source>
</evidence>
<keyword evidence="5" id="KW-0498">Mitosis</keyword>
<evidence type="ECO:0000256" key="6">
    <source>
        <dbReference type="ARBA" id="ARBA00023306"/>
    </source>
</evidence>
<dbReference type="InterPro" id="IPR001680">
    <property type="entry name" value="WD40_rpt"/>
</dbReference>
<evidence type="ECO:0000256" key="7">
    <source>
        <dbReference type="PROSITE-ProRule" id="PRU00221"/>
    </source>
</evidence>
<evidence type="ECO:0000256" key="4">
    <source>
        <dbReference type="ARBA" id="ARBA00022737"/>
    </source>
</evidence>
<comment type="similarity">
    <text evidence="1">Belongs to the WD repeat CDC20/Fizzy family.</text>
</comment>
<keyword evidence="3 10" id="KW-0132">Cell division</keyword>
<comment type="caution">
    <text evidence="10">The sequence shown here is derived from an EMBL/GenBank/DDBJ whole genome shotgun (WGS) entry which is preliminary data.</text>
</comment>
<dbReference type="PANTHER" id="PTHR19918:SF8">
    <property type="entry name" value="FI02843P"/>
    <property type="match status" value="1"/>
</dbReference>
<dbReference type="InterPro" id="IPR036322">
    <property type="entry name" value="WD40_repeat_dom_sf"/>
</dbReference>
<feature type="repeat" description="WD" evidence="7">
    <location>
        <begin position="186"/>
        <end position="227"/>
    </location>
</feature>
<evidence type="ECO:0000256" key="3">
    <source>
        <dbReference type="ARBA" id="ARBA00022618"/>
    </source>
</evidence>
<organism evidence="10 11">
    <name type="scientific">Aduncisulcus paluster</name>
    <dbReference type="NCBI Taxonomy" id="2918883"/>
    <lineage>
        <taxon>Eukaryota</taxon>
        <taxon>Metamonada</taxon>
        <taxon>Carpediemonas-like organisms</taxon>
        <taxon>Aduncisulcus</taxon>
    </lineage>
</organism>
<dbReference type="Proteomes" id="UP001057375">
    <property type="component" value="Unassembled WGS sequence"/>
</dbReference>
<keyword evidence="6" id="KW-0131">Cell cycle</keyword>
<dbReference type="SUPFAM" id="SSF50978">
    <property type="entry name" value="WD40 repeat-like"/>
    <property type="match status" value="1"/>
</dbReference>
<dbReference type="InterPro" id="IPR033010">
    <property type="entry name" value="Cdc20/Fizzy"/>
</dbReference>
<accession>A0ABQ5JWN6</accession>
<dbReference type="PROSITE" id="PS50082">
    <property type="entry name" value="WD_REPEATS_2"/>
    <property type="match status" value="2"/>
</dbReference>
<reference evidence="10" key="1">
    <citation type="submission" date="2022-03" db="EMBL/GenBank/DDBJ databases">
        <title>Draft genome sequence of Aduncisulcus paluster, a free-living microaerophilic Fornicata.</title>
        <authorList>
            <person name="Yuyama I."/>
            <person name="Kume K."/>
            <person name="Tamura T."/>
            <person name="Inagaki Y."/>
            <person name="Hashimoto T."/>
        </authorList>
    </citation>
    <scope>NUCLEOTIDE SEQUENCE</scope>
    <source>
        <strain evidence="10">NY0171</strain>
    </source>
</reference>